<dbReference type="GO" id="GO:0016740">
    <property type="term" value="F:transferase activity"/>
    <property type="evidence" value="ECO:0007669"/>
    <property type="project" value="UniProtKB-KW"/>
</dbReference>
<comment type="caution">
    <text evidence="1">The sequence shown here is derived from an EMBL/GenBank/DDBJ whole genome shotgun (WGS) entry which is preliminary data.</text>
</comment>
<dbReference type="Gene3D" id="3.40.1260.10">
    <property type="entry name" value="DsrEFH-like"/>
    <property type="match status" value="1"/>
</dbReference>
<dbReference type="Pfam" id="PF02635">
    <property type="entry name" value="DsrE"/>
    <property type="match status" value="1"/>
</dbReference>
<dbReference type="InterPro" id="IPR019870">
    <property type="entry name" value="Se_metab_YedF"/>
</dbReference>
<dbReference type="SUPFAM" id="SSF75169">
    <property type="entry name" value="DsrEFH-like"/>
    <property type="match status" value="1"/>
</dbReference>
<dbReference type="AlphaFoldDB" id="A0A417YZ51"/>
<accession>A0A417YZ51</accession>
<dbReference type="OrthoDB" id="9801500at2"/>
<evidence type="ECO:0000313" key="1">
    <source>
        <dbReference type="EMBL" id="RHW43193.1"/>
    </source>
</evidence>
<reference evidence="1 2" key="1">
    <citation type="journal article" date="2017" name="Int. J. Syst. Evol. Microbiol.">
        <title>Bacillus notoginsengisoli sp. nov., a novel bacterium isolated from the rhizosphere of Panax notoginseng.</title>
        <authorList>
            <person name="Zhang M.Y."/>
            <person name="Cheng J."/>
            <person name="Cai Y."/>
            <person name="Zhang T.Y."/>
            <person name="Wu Y.Y."/>
            <person name="Manikprabhu D."/>
            <person name="Li W.J."/>
            <person name="Zhang Y.X."/>
        </authorList>
    </citation>
    <scope>NUCLEOTIDE SEQUENCE [LARGE SCALE GENOMIC DNA]</scope>
    <source>
        <strain evidence="1 2">JCM 30743</strain>
    </source>
</reference>
<dbReference type="NCBIfam" id="TIGR03527">
    <property type="entry name" value="selenium_YedF"/>
    <property type="match status" value="1"/>
</dbReference>
<name>A0A417YZ51_9BACI</name>
<proteinExistence type="predicted"/>
<dbReference type="Proteomes" id="UP000284416">
    <property type="component" value="Unassembled WGS sequence"/>
</dbReference>
<dbReference type="EMBL" id="QWEG01000001">
    <property type="protein sequence ID" value="RHW43193.1"/>
    <property type="molecule type" value="Genomic_DNA"/>
</dbReference>
<organism evidence="1 2">
    <name type="scientific">Neobacillus notoginsengisoli</name>
    <dbReference type="NCBI Taxonomy" id="1578198"/>
    <lineage>
        <taxon>Bacteria</taxon>
        <taxon>Bacillati</taxon>
        <taxon>Bacillota</taxon>
        <taxon>Bacilli</taxon>
        <taxon>Bacillales</taxon>
        <taxon>Bacillaceae</taxon>
        <taxon>Neobacillus</taxon>
    </lineage>
</organism>
<sequence>MRKLRSGSDKIKSLEESMLKNKVILASSTQLGRGDEQLGENVLETFFTLLKQREDLPKAVFCMNSGVYLMTDESFVSVHLKELEEKGVNILACKTCVDHYGLQEKITVGEISTMGDFINLAAQHEVLTIS</sequence>
<dbReference type="RefSeq" id="WP_118918801.1">
    <property type="nucleotide sequence ID" value="NZ_QWEG01000001.1"/>
</dbReference>
<gene>
    <name evidence="1" type="primary">yedF</name>
    <name evidence="1" type="ORF">D1B31_00510</name>
</gene>
<protein>
    <submittedName>
        <fullName evidence="1">Sulfurtransferase-like selenium metabolism protein YedF</fullName>
    </submittedName>
</protein>
<dbReference type="InterPro" id="IPR027396">
    <property type="entry name" value="DsrEFH-like"/>
</dbReference>
<keyword evidence="2" id="KW-1185">Reference proteome</keyword>
<dbReference type="InterPro" id="IPR003787">
    <property type="entry name" value="Sulphur_relay_DsrE/F-like"/>
</dbReference>
<keyword evidence="1" id="KW-0808">Transferase</keyword>
<evidence type="ECO:0000313" key="2">
    <source>
        <dbReference type="Proteomes" id="UP000284416"/>
    </source>
</evidence>